<keyword evidence="2" id="KW-1185">Reference proteome</keyword>
<evidence type="ECO:0000313" key="1">
    <source>
        <dbReference type="EMBL" id="KAJ2861360.1"/>
    </source>
</evidence>
<dbReference type="AlphaFoldDB" id="A0A9W8IEU3"/>
<organism evidence="1 2">
    <name type="scientific">Coemansia aciculifera</name>
    <dbReference type="NCBI Taxonomy" id="417176"/>
    <lineage>
        <taxon>Eukaryota</taxon>
        <taxon>Fungi</taxon>
        <taxon>Fungi incertae sedis</taxon>
        <taxon>Zoopagomycota</taxon>
        <taxon>Kickxellomycotina</taxon>
        <taxon>Kickxellomycetes</taxon>
        <taxon>Kickxellales</taxon>
        <taxon>Kickxellaceae</taxon>
        <taxon>Coemansia</taxon>
    </lineage>
</organism>
<sequence>MSVQKLTSIEKYKAFIQKGECFVLFAKDAKVGNNAAHKLADAVKHDSIRAGMVDLNNTCFQNEWLKDVKNFKSSHLYVMYFKDGALQNKLPDFSLVPPELRGISLPESVTVLEFFQMVAYRLRFKCPIYYPSCNKPLEPFVDNYVKAWLSK</sequence>
<gene>
    <name evidence="1" type="ORF">GGH94_004958</name>
</gene>
<protein>
    <submittedName>
        <fullName evidence="1">Uncharacterized protein</fullName>
    </submittedName>
</protein>
<dbReference type="EMBL" id="JANBUY010000228">
    <property type="protein sequence ID" value="KAJ2861360.1"/>
    <property type="molecule type" value="Genomic_DNA"/>
</dbReference>
<reference evidence="1" key="1">
    <citation type="submission" date="2022-07" db="EMBL/GenBank/DDBJ databases">
        <title>Phylogenomic reconstructions and comparative analyses of Kickxellomycotina fungi.</title>
        <authorList>
            <person name="Reynolds N.K."/>
            <person name="Stajich J.E."/>
            <person name="Barry K."/>
            <person name="Grigoriev I.V."/>
            <person name="Crous P."/>
            <person name="Smith M.E."/>
        </authorList>
    </citation>
    <scope>NUCLEOTIDE SEQUENCE</scope>
    <source>
        <strain evidence="1">RSA 476</strain>
    </source>
</reference>
<accession>A0A9W8IEU3</accession>
<name>A0A9W8IEU3_9FUNG</name>
<comment type="caution">
    <text evidence="1">The sequence shown here is derived from an EMBL/GenBank/DDBJ whole genome shotgun (WGS) entry which is preliminary data.</text>
</comment>
<evidence type="ECO:0000313" key="2">
    <source>
        <dbReference type="Proteomes" id="UP001140074"/>
    </source>
</evidence>
<proteinExistence type="predicted"/>
<dbReference type="Proteomes" id="UP001140074">
    <property type="component" value="Unassembled WGS sequence"/>
</dbReference>